<feature type="domain" description="Divergent 4Fe-4S mono-cluster" evidence="1">
    <location>
        <begin position="10"/>
        <end position="71"/>
    </location>
</feature>
<dbReference type="OrthoDB" id="9795032at2"/>
<keyword evidence="3" id="KW-1185">Reference proteome</keyword>
<sequence>MDNLEQNMFSNKEITVTYDPKVCIHADRCAKELSEVFRVSVIPWINLDGVNDTQKIINQIKKCPSGALRYCLNKKEAS</sequence>
<accession>A0A084TNQ5</accession>
<protein>
    <recommendedName>
        <fullName evidence="1">Divergent 4Fe-4S mono-cluster domain-containing protein</fullName>
    </recommendedName>
</protein>
<dbReference type="RefSeq" id="WP_036118322.1">
    <property type="nucleotide sequence ID" value="NZ_JPFK01000002.1"/>
</dbReference>
<name>A0A084TNQ5_9FLAO</name>
<reference evidence="3" key="2">
    <citation type="submission" date="2014-07" db="EMBL/GenBank/DDBJ databases">
        <title>Genome sequence of Mangrovimonas yunxiaonensis.</title>
        <authorList>
            <person name="Li Y."/>
            <person name="Zheng T."/>
        </authorList>
    </citation>
    <scope>NUCLEOTIDE SEQUENCE [LARGE SCALE GENOMIC DNA]</scope>
    <source>
        <strain evidence="3">LY01</strain>
    </source>
</reference>
<evidence type="ECO:0000259" key="1">
    <source>
        <dbReference type="Pfam" id="PF06902"/>
    </source>
</evidence>
<dbReference type="EMBL" id="JPFK01000002">
    <property type="protein sequence ID" value="KFB02341.1"/>
    <property type="molecule type" value="Genomic_DNA"/>
</dbReference>
<dbReference type="Proteomes" id="UP000028521">
    <property type="component" value="Unassembled WGS sequence"/>
</dbReference>
<dbReference type="InterPro" id="IPR010693">
    <property type="entry name" value="Divergent_4Fe-4S_mono-cluster"/>
</dbReference>
<gene>
    <name evidence="2" type="ORF">IA57_01520</name>
</gene>
<dbReference type="AlphaFoldDB" id="A0A084TNQ5"/>
<evidence type="ECO:0000313" key="2">
    <source>
        <dbReference type="EMBL" id="KFB02341.1"/>
    </source>
</evidence>
<reference evidence="2 3" key="1">
    <citation type="journal article" date="2014" name="Genome Announc.">
        <title>Draft Genome Sequence of the Algicidal Bacterium Mangrovimonas yunxiaonensis Strain LY01.</title>
        <authorList>
            <person name="Li Y."/>
            <person name="Zhu H."/>
            <person name="Li C."/>
            <person name="Zhang H."/>
            <person name="Chen Z."/>
            <person name="Zheng W."/>
            <person name="Xu H."/>
            <person name="Zheng T."/>
        </authorList>
    </citation>
    <scope>NUCLEOTIDE SEQUENCE [LARGE SCALE GENOMIC DNA]</scope>
    <source>
        <strain evidence="2 3">LY01</strain>
    </source>
</reference>
<proteinExistence type="predicted"/>
<dbReference type="eggNOG" id="COG3592">
    <property type="taxonomic scope" value="Bacteria"/>
</dbReference>
<dbReference type="STRING" id="1197477.IA57_01520"/>
<dbReference type="Pfam" id="PF06902">
    <property type="entry name" value="Fer4_19"/>
    <property type="match status" value="1"/>
</dbReference>
<evidence type="ECO:0000313" key="3">
    <source>
        <dbReference type="Proteomes" id="UP000028521"/>
    </source>
</evidence>
<organism evidence="2 3">
    <name type="scientific">Mangrovimonas yunxiaonensis</name>
    <dbReference type="NCBI Taxonomy" id="1197477"/>
    <lineage>
        <taxon>Bacteria</taxon>
        <taxon>Pseudomonadati</taxon>
        <taxon>Bacteroidota</taxon>
        <taxon>Flavobacteriia</taxon>
        <taxon>Flavobacteriales</taxon>
        <taxon>Flavobacteriaceae</taxon>
        <taxon>Mangrovimonas</taxon>
    </lineage>
</organism>
<comment type="caution">
    <text evidence="2">The sequence shown here is derived from an EMBL/GenBank/DDBJ whole genome shotgun (WGS) entry which is preliminary data.</text>
</comment>